<dbReference type="RefSeq" id="WP_211080903.1">
    <property type="nucleotide sequence ID" value="NZ_CBCSLC010000013.1"/>
</dbReference>
<dbReference type="Proteomes" id="UP000810207">
    <property type="component" value="Unassembled WGS sequence"/>
</dbReference>
<feature type="signal peptide" evidence="1">
    <location>
        <begin position="1"/>
        <end position="25"/>
    </location>
</feature>
<protein>
    <submittedName>
        <fullName evidence="2">Uncharacterized protein</fullName>
    </submittedName>
</protein>
<dbReference type="EMBL" id="JAGIKV010000001">
    <property type="protein sequence ID" value="MBP2243708.1"/>
    <property type="molecule type" value="Genomic_DNA"/>
</dbReference>
<organism evidence="2 3">
    <name type="scientific">Paenibacillus xylanexedens</name>
    <dbReference type="NCBI Taxonomy" id="528191"/>
    <lineage>
        <taxon>Bacteria</taxon>
        <taxon>Bacillati</taxon>
        <taxon>Bacillota</taxon>
        <taxon>Bacilli</taxon>
        <taxon>Bacillales</taxon>
        <taxon>Paenibacillaceae</taxon>
        <taxon>Paenibacillus</taxon>
    </lineage>
</organism>
<evidence type="ECO:0000313" key="2">
    <source>
        <dbReference type="EMBL" id="MBP2243708.1"/>
    </source>
</evidence>
<proteinExistence type="predicted"/>
<keyword evidence="1" id="KW-0732">Signal</keyword>
<gene>
    <name evidence="2" type="ORF">J2Z28_000313</name>
</gene>
<name>A0ABS4RLD1_PAEXY</name>
<evidence type="ECO:0000256" key="1">
    <source>
        <dbReference type="SAM" id="SignalP"/>
    </source>
</evidence>
<feature type="chain" id="PRO_5045919935" evidence="1">
    <location>
        <begin position="26"/>
        <end position="276"/>
    </location>
</feature>
<evidence type="ECO:0000313" key="3">
    <source>
        <dbReference type="Proteomes" id="UP000810207"/>
    </source>
</evidence>
<accession>A0ABS4RLD1</accession>
<sequence length="276" mass="29915">MKKIFKAALTCTLLFNVSMASVAMASPDTTDQYTTEKFTEVQTSGTAKAKAGKFQGDNTIVIDEEGNQTTVGELKALTNLVLPDNPNADVSPKITIQLAPHIDMVQPFASAYGHAWPYSAVTSSGVNCYGYSVKAPFFWNPGDGDGVSNVYDTGFFTNSSVGAALVVKDGNTNGLYFKAGWKILSSRTAAVTDEEHRIAYRVGWIDANNNGKVDVGIDVVDFHFMLQNSTGKWSEKHGQQPSINTNISDPSTFSWDLGTYKNFYNSSTAYIAAKVH</sequence>
<reference evidence="2 3" key="1">
    <citation type="submission" date="2021-03" db="EMBL/GenBank/DDBJ databases">
        <title>Genomic Encyclopedia of Type Strains, Phase IV (KMG-IV): sequencing the most valuable type-strain genomes for metagenomic binning, comparative biology and taxonomic classification.</title>
        <authorList>
            <person name="Goeker M."/>
        </authorList>
    </citation>
    <scope>NUCLEOTIDE SEQUENCE [LARGE SCALE GENOMIC DNA]</scope>
    <source>
        <strain evidence="2 3">DSM 21292</strain>
    </source>
</reference>
<comment type="caution">
    <text evidence="2">The sequence shown here is derived from an EMBL/GenBank/DDBJ whole genome shotgun (WGS) entry which is preliminary data.</text>
</comment>
<keyword evidence="3" id="KW-1185">Reference proteome</keyword>